<dbReference type="AlphaFoldDB" id="A0A317FGG2"/>
<proteinExistence type="predicted"/>
<keyword evidence="4" id="KW-1185">Reference proteome</keyword>
<dbReference type="Gene3D" id="3.50.70.20">
    <property type="entry name" value="Cytochrome P460"/>
    <property type="match status" value="1"/>
</dbReference>
<dbReference type="CDD" id="cd20716">
    <property type="entry name" value="cyt_P460_fam"/>
    <property type="match status" value="1"/>
</dbReference>
<comment type="caution">
    <text evidence="3">The sequence shown here is derived from an EMBL/GenBank/DDBJ whole genome shotgun (WGS) entry which is preliminary data.</text>
</comment>
<feature type="chain" id="PRO_5016351260" description="Cytochrome P460 domain-containing protein" evidence="1">
    <location>
        <begin position="35"/>
        <end position="196"/>
    </location>
</feature>
<dbReference type="Pfam" id="PF16694">
    <property type="entry name" value="Cytochrome_P460"/>
    <property type="match status" value="1"/>
</dbReference>
<accession>A0A317FGG2</accession>
<feature type="domain" description="Cytochrome P460" evidence="2">
    <location>
        <begin position="52"/>
        <end position="187"/>
    </location>
</feature>
<dbReference type="InterPro" id="IPR038142">
    <property type="entry name" value="Cytochrome_P460_sp"/>
</dbReference>
<evidence type="ECO:0000259" key="2">
    <source>
        <dbReference type="Pfam" id="PF16694"/>
    </source>
</evidence>
<dbReference type="EMBL" id="QGNA01000001">
    <property type="protein sequence ID" value="PWS38151.1"/>
    <property type="molecule type" value="Genomic_DNA"/>
</dbReference>
<protein>
    <recommendedName>
        <fullName evidence="2">Cytochrome P460 domain-containing protein</fullName>
    </recommendedName>
</protein>
<keyword evidence="1" id="KW-0732">Signal</keyword>
<evidence type="ECO:0000313" key="4">
    <source>
        <dbReference type="Proteomes" id="UP000245765"/>
    </source>
</evidence>
<sequence length="196" mass="21752">MASCVSRQSRTRSAPMRRTMLAAGLGLLALTALAAAQPRAPYAPGPQNIELPSDWQTRFIRYATVDKADRKIIRHMYVNPESFAALRSGQPAPYGTLLIMADTRARLDAQGNPLLDTSGRFIPEPGWIAIGAQQKEAGWGEGYGPELRNGEWEYAAFTGNGERRNIPLNNCFACHLQARAAQDFTFTYWDHAQARR</sequence>
<name>A0A317FGG2_9PROT</name>
<reference evidence="4" key="1">
    <citation type="submission" date="2018-05" db="EMBL/GenBank/DDBJ databases">
        <authorList>
            <person name="Du Z."/>
            <person name="Wang X."/>
        </authorList>
    </citation>
    <scope>NUCLEOTIDE SEQUENCE [LARGE SCALE GENOMIC DNA]</scope>
    <source>
        <strain evidence="4">CQN31</strain>
    </source>
</reference>
<gene>
    <name evidence="3" type="ORF">DFH01_02285</name>
</gene>
<evidence type="ECO:0000256" key="1">
    <source>
        <dbReference type="SAM" id="SignalP"/>
    </source>
</evidence>
<organism evidence="3 4">
    <name type="scientific">Falsiroseomonas bella</name>
    <dbReference type="NCBI Taxonomy" id="2184016"/>
    <lineage>
        <taxon>Bacteria</taxon>
        <taxon>Pseudomonadati</taxon>
        <taxon>Pseudomonadota</taxon>
        <taxon>Alphaproteobacteria</taxon>
        <taxon>Acetobacterales</taxon>
        <taxon>Roseomonadaceae</taxon>
        <taxon>Falsiroseomonas</taxon>
    </lineage>
</organism>
<dbReference type="Proteomes" id="UP000245765">
    <property type="component" value="Unassembled WGS sequence"/>
</dbReference>
<feature type="signal peptide" evidence="1">
    <location>
        <begin position="1"/>
        <end position="34"/>
    </location>
</feature>
<evidence type="ECO:0000313" key="3">
    <source>
        <dbReference type="EMBL" id="PWS38151.1"/>
    </source>
</evidence>
<dbReference type="InterPro" id="IPR032033">
    <property type="entry name" value="Cytochrome_P460"/>
</dbReference>